<name>A0A921UBQ2_SORBI</name>
<evidence type="ECO:0000313" key="3">
    <source>
        <dbReference type="EMBL" id="KAG0524920.1"/>
    </source>
</evidence>
<protein>
    <recommendedName>
        <fullName evidence="5">BLE2 protein</fullName>
    </recommendedName>
</protein>
<sequence>MEHASISSAAAGMTTMVVPEERRLPEAGLNGIILRWAFIDKAISGFGALALAWATIVLLGGFSTLIKQKDFLFVTVISFLEATRLFSSAVDPEDQFIINAPEVVAAKTEEIEAKEQGSWQRHHPTNNQTAAASAPPRRGGLLGWSWPSSLTSGRRRRRFCTCRLFFAKALSTGFTSAQFAAAITSVVLAVLRLSRQDYVEPADQSSSDHKSIKGSLNLFYGLVLAQGVSNFLADTMLPVDVRRVLKLSMTYQLGHSGVLVIKRYMLDTYMKCSGGRVREAMDMDLVSFAMEMARSTSVADRLVGVRVLDRVLSVDKYRGLALMRLRASIDTVGSVIAMLGLKNKTTEEEDTRGHAANVVLELSPDLQVESFPEVLQMVSSLLTATKTTAVSLSTSSNVGVELTWLGVKILKKIMDNPDNCKEVVKDADDQVISSIVELTTVSDDTNSSSISWSPVTEEIIVEAVQVLHRMVRTTGDAGKALRCKISENLHVVRNIRKILEHPRSHTELLTEAIGVLACLALDETGKEDIGGSARIIRRLVPFLVVETPSPSNRVELAKSAVEALLILAVDSQRIALRILEEMRTEDMQQLVDMLSSDSTELRIMAARLLVVLRANCVAEHAHYNRTVDNVLPLLLKAIKLEVEKLDALVPAAGELRAHDDNLEEWRTKQGALLESFIGLSVQICTFIQENDFGDALRNANLTVDLLMHKLTRILDLYKSPDTEYPGIRRVTVELIIWMVRSNRSCIEFFFEHQVDKVKEVAETEARLEMFKMFCCGVGVAKHRETISSLCVLY</sequence>
<dbReference type="AlphaFoldDB" id="A0A921UBQ2"/>
<dbReference type="PANTHER" id="PTHR33115">
    <property type="entry name" value="ARM REPEAT SUPERFAMILY PROTEIN"/>
    <property type="match status" value="1"/>
</dbReference>
<reference evidence="3" key="1">
    <citation type="journal article" date="2019" name="BMC Genomics">
        <title>A new reference genome for Sorghum bicolor reveals high levels of sequence similarity between sweet and grain genotypes: implications for the genetics of sugar metabolism.</title>
        <authorList>
            <person name="Cooper E.A."/>
            <person name="Brenton Z.W."/>
            <person name="Flinn B.S."/>
            <person name="Jenkins J."/>
            <person name="Shu S."/>
            <person name="Flowers D."/>
            <person name="Luo F."/>
            <person name="Wang Y."/>
            <person name="Xia P."/>
            <person name="Barry K."/>
            <person name="Daum C."/>
            <person name="Lipzen A."/>
            <person name="Yoshinaga Y."/>
            <person name="Schmutz J."/>
            <person name="Saski C."/>
            <person name="Vermerris W."/>
            <person name="Kresovich S."/>
        </authorList>
    </citation>
    <scope>NUCLEOTIDE SEQUENCE</scope>
</reference>
<evidence type="ECO:0000256" key="2">
    <source>
        <dbReference type="SAM" id="Phobius"/>
    </source>
</evidence>
<dbReference type="EMBL" id="CM027685">
    <property type="protein sequence ID" value="KAG0524920.1"/>
    <property type="molecule type" value="Genomic_DNA"/>
</dbReference>
<dbReference type="InterPro" id="IPR016024">
    <property type="entry name" value="ARM-type_fold"/>
</dbReference>
<evidence type="ECO:0000313" key="4">
    <source>
        <dbReference type="Proteomes" id="UP000807115"/>
    </source>
</evidence>
<keyword evidence="2" id="KW-1133">Transmembrane helix</keyword>
<feature type="transmembrane region" description="Helical" evidence="2">
    <location>
        <begin position="164"/>
        <end position="191"/>
    </location>
</feature>
<comment type="caution">
    <text evidence="3">The sequence shown here is derived from an EMBL/GenBank/DDBJ whole genome shotgun (WGS) entry which is preliminary data.</text>
</comment>
<feature type="region of interest" description="Disordered" evidence="1">
    <location>
        <begin position="114"/>
        <end position="139"/>
    </location>
</feature>
<dbReference type="Proteomes" id="UP000807115">
    <property type="component" value="Chromosome 6"/>
</dbReference>
<accession>A0A921UBQ2</accession>
<dbReference type="PANTHER" id="PTHR33115:SF74">
    <property type="entry name" value="OS01G0524100 PROTEIN"/>
    <property type="match status" value="1"/>
</dbReference>
<organism evidence="3 4">
    <name type="scientific">Sorghum bicolor</name>
    <name type="common">Sorghum</name>
    <name type="synonym">Sorghum vulgare</name>
    <dbReference type="NCBI Taxonomy" id="4558"/>
    <lineage>
        <taxon>Eukaryota</taxon>
        <taxon>Viridiplantae</taxon>
        <taxon>Streptophyta</taxon>
        <taxon>Embryophyta</taxon>
        <taxon>Tracheophyta</taxon>
        <taxon>Spermatophyta</taxon>
        <taxon>Magnoliopsida</taxon>
        <taxon>Liliopsida</taxon>
        <taxon>Poales</taxon>
        <taxon>Poaceae</taxon>
        <taxon>PACMAD clade</taxon>
        <taxon>Panicoideae</taxon>
        <taxon>Andropogonodae</taxon>
        <taxon>Andropogoneae</taxon>
        <taxon>Sorghinae</taxon>
        <taxon>Sorghum</taxon>
    </lineage>
</organism>
<dbReference type="InterPro" id="IPR011989">
    <property type="entry name" value="ARM-like"/>
</dbReference>
<evidence type="ECO:0008006" key="5">
    <source>
        <dbReference type="Google" id="ProtNLM"/>
    </source>
</evidence>
<dbReference type="SUPFAM" id="SSF48371">
    <property type="entry name" value="ARM repeat"/>
    <property type="match status" value="1"/>
</dbReference>
<gene>
    <name evidence="3" type="ORF">BDA96_06G010200</name>
</gene>
<feature type="transmembrane region" description="Helical" evidence="2">
    <location>
        <begin position="42"/>
        <end position="62"/>
    </location>
</feature>
<keyword evidence="2" id="KW-0812">Transmembrane</keyword>
<dbReference type="Gene3D" id="1.25.10.10">
    <property type="entry name" value="Leucine-rich Repeat Variant"/>
    <property type="match status" value="1"/>
</dbReference>
<proteinExistence type="predicted"/>
<reference evidence="3" key="2">
    <citation type="submission" date="2020-10" db="EMBL/GenBank/DDBJ databases">
        <authorList>
            <person name="Cooper E.A."/>
            <person name="Brenton Z.W."/>
            <person name="Flinn B.S."/>
            <person name="Jenkins J."/>
            <person name="Shu S."/>
            <person name="Flowers D."/>
            <person name="Luo F."/>
            <person name="Wang Y."/>
            <person name="Xia P."/>
            <person name="Barry K."/>
            <person name="Daum C."/>
            <person name="Lipzen A."/>
            <person name="Yoshinaga Y."/>
            <person name="Schmutz J."/>
            <person name="Saski C."/>
            <person name="Vermerris W."/>
            <person name="Kresovich S."/>
        </authorList>
    </citation>
    <scope>NUCLEOTIDE SEQUENCE</scope>
</reference>
<evidence type="ECO:0000256" key="1">
    <source>
        <dbReference type="SAM" id="MobiDB-lite"/>
    </source>
</evidence>
<keyword evidence="2" id="KW-0472">Membrane</keyword>